<evidence type="ECO:0000256" key="1">
    <source>
        <dbReference type="SAM" id="MobiDB-lite"/>
    </source>
</evidence>
<name>A0AAJ8BUT6_ASPNG</name>
<dbReference type="RefSeq" id="XP_059604239.1">
    <property type="nucleotide sequence ID" value="XM_059749513.1"/>
</dbReference>
<feature type="region of interest" description="Disordered" evidence="1">
    <location>
        <begin position="1"/>
        <end position="22"/>
    </location>
</feature>
<organism evidence="2">
    <name type="scientific">Aspergillus niger</name>
    <dbReference type="NCBI Taxonomy" id="5061"/>
    <lineage>
        <taxon>Eukaryota</taxon>
        <taxon>Fungi</taxon>
        <taxon>Dikarya</taxon>
        <taxon>Ascomycota</taxon>
        <taxon>Pezizomycotina</taxon>
        <taxon>Eurotiomycetes</taxon>
        <taxon>Eurotiomycetidae</taxon>
        <taxon>Eurotiales</taxon>
        <taxon>Aspergillaceae</taxon>
        <taxon>Aspergillus</taxon>
        <taxon>Aspergillus subgen. Circumdati</taxon>
    </lineage>
</organism>
<reference evidence="2" key="1">
    <citation type="submission" date="2025-02" db="EMBL/GenBank/DDBJ databases">
        <authorList>
            <consortium name="NCBI Genome Project"/>
        </authorList>
    </citation>
    <scope>NUCLEOTIDE SEQUENCE</scope>
</reference>
<dbReference type="AlphaFoldDB" id="A0AAJ8BUT6"/>
<dbReference type="GeneID" id="84591911"/>
<gene>
    <name evidence="2" type="ORF">An09g00040</name>
</gene>
<reference evidence="2" key="2">
    <citation type="submission" date="2025-08" db="UniProtKB">
        <authorList>
            <consortium name="RefSeq"/>
        </authorList>
    </citation>
    <scope>IDENTIFICATION</scope>
</reference>
<dbReference type="KEGG" id="ang:An09g00040"/>
<dbReference type="VEuPathDB" id="FungiDB:An09g00040"/>
<sequence length="56" mass="5992">MVSIHAKLPDTDHSSDIAHPPATTGIRFWASRNSCCPIARKPRGLFGYGQDPGAGE</sequence>
<feature type="compositionally biased region" description="Basic and acidic residues" evidence="1">
    <location>
        <begin position="7"/>
        <end position="16"/>
    </location>
</feature>
<accession>A0AAJ8BUT6</accession>
<evidence type="ECO:0000313" key="2">
    <source>
        <dbReference type="RefSeq" id="XP_059604239.1"/>
    </source>
</evidence>
<proteinExistence type="predicted"/>
<protein>
    <submittedName>
        <fullName evidence="2">Uncharacterized protein</fullName>
    </submittedName>
</protein>